<dbReference type="PANTHER" id="PTHR30069">
    <property type="entry name" value="TONB-DEPENDENT OUTER MEMBRANE RECEPTOR"/>
    <property type="match status" value="1"/>
</dbReference>
<evidence type="ECO:0000256" key="2">
    <source>
        <dbReference type="ARBA" id="ARBA00022448"/>
    </source>
</evidence>
<dbReference type="PANTHER" id="PTHR30069:SF29">
    <property type="entry name" value="HEMOGLOBIN AND HEMOGLOBIN-HAPTOGLOBIN-BINDING PROTEIN 1-RELATED"/>
    <property type="match status" value="1"/>
</dbReference>
<evidence type="ECO:0000256" key="5">
    <source>
        <dbReference type="ARBA" id="ARBA00022729"/>
    </source>
</evidence>
<keyword evidence="7 10" id="KW-0472">Membrane</keyword>
<comment type="caution">
    <text evidence="14">The sequence shown here is derived from an EMBL/GenBank/DDBJ whole genome shotgun (WGS) entry which is preliminary data.</text>
</comment>
<keyword evidence="14" id="KW-0176">Collagen</keyword>
<keyword evidence="8" id="KW-0675">Receptor</keyword>
<dbReference type="Pfam" id="PF13715">
    <property type="entry name" value="CarbopepD_reg_2"/>
    <property type="match status" value="1"/>
</dbReference>
<keyword evidence="5" id="KW-0732">Signal</keyword>
<dbReference type="InterPro" id="IPR037066">
    <property type="entry name" value="Plug_dom_sf"/>
</dbReference>
<dbReference type="Proteomes" id="UP001497416">
    <property type="component" value="Unassembled WGS sequence"/>
</dbReference>
<evidence type="ECO:0000313" key="14">
    <source>
        <dbReference type="EMBL" id="CAL2089451.1"/>
    </source>
</evidence>
<feature type="domain" description="TonB-dependent receptor plug" evidence="13">
    <location>
        <begin position="119"/>
        <end position="219"/>
    </location>
</feature>
<evidence type="ECO:0000256" key="7">
    <source>
        <dbReference type="ARBA" id="ARBA00023136"/>
    </source>
</evidence>
<evidence type="ECO:0000256" key="3">
    <source>
        <dbReference type="ARBA" id="ARBA00022452"/>
    </source>
</evidence>
<evidence type="ECO:0000256" key="4">
    <source>
        <dbReference type="ARBA" id="ARBA00022692"/>
    </source>
</evidence>
<dbReference type="Pfam" id="PF00593">
    <property type="entry name" value="TonB_dep_Rec_b-barrel"/>
    <property type="match status" value="1"/>
</dbReference>
<evidence type="ECO:0000256" key="10">
    <source>
        <dbReference type="PROSITE-ProRule" id="PRU01360"/>
    </source>
</evidence>
<dbReference type="SUPFAM" id="SSF49464">
    <property type="entry name" value="Carboxypeptidase regulatory domain-like"/>
    <property type="match status" value="1"/>
</dbReference>
<organism evidence="14 15">
    <name type="scientific">Tenacibaculum platacis</name>
    <dbReference type="NCBI Taxonomy" id="3137852"/>
    <lineage>
        <taxon>Bacteria</taxon>
        <taxon>Pseudomonadati</taxon>
        <taxon>Bacteroidota</taxon>
        <taxon>Flavobacteriia</taxon>
        <taxon>Flavobacteriales</taxon>
        <taxon>Flavobacteriaceae</taxon>
        <taxon>Tenacibaculum</taxon>
    </lineage>
</organism>
<keyword evidence="3 10" id="KW-1134">Transmembrane beta strand</keyword>
<feature type="domain" description="TonB-dependent receptor-like beta-barrel" evidence="12">
    <location>
        <begin position="289"/>
        <end position="749"/>
    </location>
</feature>
<evidence type="ECO:0000259" key="12">
    <source>
        <dbReference type="Pfam" id="PF00593"/>
    </source>
</evidence>
<protein>
    <submittedName>
        <fullName evidence="14">Collagen-binding protein</fullName>
    </submittedName>
</protein>
<evidence type="ECO:0000256" key="6">
    <source>
        <dbReference type="ARBA" id="ARBA00023077"/>
    </source>
</evidence>
<proteinExistence type="inferred from homology"/>
<dbReference type="EMBL" id="CAXIXY010000005">
    <property type="protein sequence ID" value="CAL2089451.1"/>
    <property type="molecule type" value="Genomic_DNA"/>
</dbReference>
<dbReference type="Gene3D" id="2.170.130.10">
    <property type="entry name" value="TonB-dependent receptor, plug domain"/>
    <property type="match status" value="1"/>
</dbReference>
<keyword evidence="15" id="KW-1185">Reference proteome</keyword>
<dbReference type="InterPro" id="IPR036942">
    <property type="entry name" value="Beta-barrel_TonB_sf"/>
</dbReference>
<dbReference type="RefSeq" id="WP_348712718.1">
    <property type="nucleotide sequence ID" value="NZ_CAXIXY010000005.1"/>
</dbReference>
<keyword evidence="4 10" id="KW-0812">Transmembrane</keyword>
<keyword evidence="9 10" id="KW-0998">Cell outer membrane</keyword>
<comment type="similarity">
    <text evidence="10 11">Belongs to the TonB-dependent receptor family.</text>
</comment>
<dbReference type="Gene3D" id="2.40.170.20">
    <property type="entry name" value="TonB-dependent receptor, beta-barrel domain"/>
    <property type="match status" value="1"/>
</dbReference>
<dbReference type="InterPro" id="IPR012910">
    <property type="entry name" value="Plug_dom"/>
</dbReference>
<comment type="subcellular location">
    <subcellularLocation>
        <location evidence="1 10">Cell outer membrane</location>
        <topology evidence="1 10">Multi-pass membrane protein</topology>
    </subcellularLocation>
</comment>
<evidence type="ECO:0000256" key="8">
    <source>
        <dbReference type="ARBA" id="ARBA00023170"/>
    </source>
</evidence>
<dbReference type="SUPFAM" id="SSF56935">
    <property type="entry name" value="Porins"/>
    <property type="match status" value="1"/>
</dbReference>
<dbReference type="PROSITE" id="PS52016">
    <property type="entry name" value="TONB_DEPENDENT_REC_3"/>
    <property type="match status" value="1"/>
</dbReference>
<evidence type="ECO:0000259" key="13">
    <source>
        <dbReference type="Pfam" id="PF07715"/>
    </source>
</evidence>
<accession>A0ABM9P331</accession>
<evidence type="ECO:0000256" key="9">
    <source>
        <dbReference type="ARBA" id="ARBA00023237"/>
    </source>
</evidence>
<keyword evidence="2 10" id="KW-0813">Transport</keyword>
<name>A0ABM9P331_9FLAO</name>
<evidence type="ECO:0000256" key="1">
    <source>
        <dbReference type="ARBA" id="ARBA00004571"/>
    </source>
</evidence>
<dbReference type="InterPro" id="IPR039426">
    <property type="entry name" value="TonB-dep_rcpt-like"/>
</dbReference>
<dbReference type="InterPro" id="IPR000531">
    <property type="entry name" value="Beta-barrel_TonB"/>
</dbReference>
<reference evidence="14 15" key="1">
    <citation type="submission" date="2024-05" db="EMBL/GenBank/DDBJ databases">
        <authorList>
            <person name="Duchaud E."/>
        </authorList>
    </citation>
    <scope>NUCLEOTIDE SEQUENCE [LARGE SCALE GENOMIC DNA]</scope>
    <source>
        <strain evidence="14">Ena-SAMPLE-TAB-13-05-2024-13:56:06:370-140302</strain>
    </source>
</reference>
<gene>
    <name evidence="14" type="ORF">T190607A01A_30324</name>
</gene>
<dbReference type="InterPro" id="IPR008969">
    <property type="entry name" value="CarboxyPept-like_regulatory"/>
</dbReference>
<evidence type="ECO:0000256" key="11">
    <source>
        <dbReference type="RuleBase" id="RU003357"/>
    </source>
</evidence>
<sequence length="789" mass="88856">MRIQTIIILLLIPLMGFAQSKFTISGTLKDKANGETLFGATVFLKGTSLGTTTNEYGFYSLTAPKGTYTLSVSYVGYSPIEKEIELNQNIKFNADLTEDTNVLDEVVITSEESKKVDLRSPQMSVTKINSQTIKQIPVVLGEVDVIKSIQLLPGVTNAGEGASGFNVRGGAEDQNLILLDEAIIYNASHLFGFFSVFNNDAIKDVKLYKGGIPARFGGRVSSVLDVRQKDGNNKEFKLTGGIGLISSRLTAEAPLFGDKGSFLVAGRASYANIFLALADNENRVGFYDLNLKTNYQINDKNRLYLSAYFGNDDVNFTNSFFNSYGNLSANLRWNHIFNDKLFSNLSAIYSRYNYDLQLEFVGLDWLSRIDNYNLKYDVDYYLNDKLKFDFGVSGIYYKFNPGEIRPLTPESSINEDFLDKKFATETGIYASLEHKISNNITAMYGLRYSYFNRFGSQTLNTYANDLPVVYNSTLGIYERAVPTGEVNYGDKESIASFDNFEPRFALSYQLNEKSSIKTSYNRMAQYLHLISNTTSATPLDIWAPSGEFLKPQIADQYAVGYFRNFKNNMYSIETEAYYKTVDNRVDYINGAELIAQNTIETEILNGEARAYGLEFLLRKNKGDLTGWIAYTLSKSEQRTPGGAAGGPGLNNGDWYNTPFDRTHDLSVTGNYKLNEKWTFNANFVFQTGRPVTYPNGQFQYNGLSIPTYSTRNADRLPSYNRLDVSATLTPRKNKNRKWQAEWVFGIYNLYSRRNAASIRFGVNDETGINEAERTSIFGITPSITYNFKF</sequence>
<dbReference type="Pfam" id="PF07715">
    <property type="entry name" value="Plug"/>
    <property type="match status" value="1"/>
</dbReference>
<keyword evidence="6 11" id="KW-0798">TonB box</keyword>
<dbReference type="Gene3D" id="2.60.40.1120">
    <property type="entry name" value="Carboxypeptidase-like, regulatory domain"/>
    <property type="match status" value="1"/>
</dbReference>
<evidence type="ECO:0000313" key="15">
    <source>
        <dbReference type="Proteomes" id="UP001497416"/>
    </source>
</evidence>